<gene>
    <name evidence="1" type="ORF">UPYG_G00164950</name>
</gene>
<evidence type="ECO:0000313" key="2">
    <source>
        <dbReference type="Proteomes" id="UP001557470"/>
    </source>
</evidence>
<keyword evidence="2" id="KW-1185">Reference proteome</keyword>
<proteinExistence type="predicted"/>
<dbReference type="Proteomes" id="UP001557470">
    <property type="component" value="Unassembled WGS sequence"/>
</dbReference>
<accession>A0ABD0X6C9</accession>
<evidence type="ECO:0000313" key="1">
    <source>
        <dbReference type="EMBL" id="KAL0978026.1"/>
    </source>
</evidence>
<dbReference type="AlphaFoldDB" id="A0ABD0X6C9"/>
<dbReference type="EMBL" id="JAGEUA010000005">
    <property type="protein sequence ID" value="KAL0978026.1"/>
    <property type="molecule type" value="Genomic_DNA"/>
</dbReference>
<protein>
    <submittedName>
        <fullName evidence="1">Uncharacterized protein</fullName>
    </submittedName>
</protein>
<organism evidence="1 2">
    <name type="scientific">Umbra pygmaea</name>
    <name type="common">Eastern mudminnow</name>
    <dbReference type="NCBI Taxonomy" id="75934"/>
    <lineage>
        <taxon>Eukaryota</taxon>
        <taxon>Metazoa</taxon>
        <taxon>Chordata</taxon>
        <taxon>Craniata</taxon>
        <taxon>Vertebrata</taxon>
        <taxon>Euteleostomi</taxon>
        <taxon>Actinopterygii</taxon>
        <taxon>Neopterygii</taxon>
        <taxon>Teleostei</taxon>
        <taxon>Protacanthopterygii</taxon>
        <taxon>Esociformes</taxon>
        <taxon>Umbridae</taxon>
        <taxon>Umbra</taxon>
    </lineage>
</organism>
<comment type="caution">
    <text evidence="1">The sequence shown here is derived from an EMBL/GenBank/DDBJ whole genome shotgun (WGS) entry which is preliminary data.</text>
</comment>
<sequence length="118" mass="12308">MAHPGMTYHSRGSPFYGGAGRGVGAAGVGAGGAAGVGAGRYLDADLPKRVGLLPTEITVKAPLRVLLPADGQALPLCYDIPAELSLRLLKDPNHELSMNGQLGEDSKGYQKIVLHYKK</sequence>
<name>A0ABD0X6C9_UMBPY</name>
<reference evidence="1 2" key="1">
    <citation type="submission" date="2024-06" db="EMBL/GenBank/DDBJ databases">
        <authorList>
            <person name="Pan Q."/>
            <person name="Wen M."/>
            <person name="Jouanno E."/>
            <person name="Zahm M."/>
            <person name="Klopp C."/>
            <person name="Cabau C."/>
            <person name="Louis A."/>
            <person name="Berthelot C."/>
            <person name="Parey E."/>
            <person name="Roest Crollius H."/>
            <person name="Montfort J."/>
            <person name="Robinson-Rechavi M."/>
            <person name="Bouchez O."/>
            <person name="Lampietro C."/>
            <person name="Lopez Roques C."/>
            <person name="Donnadieu C."/>
            <person name="Postlethwait J."/>
            <person name="Bobe J."/>
            <person name="Verreycken H."/>
            <person name="Guiguen Y."/>
        </authorList>
    </citation>
    <scope>NUCLEOTIDE SEQUENCE [LARGE SCALE GENOMIC DNA]</scope>
    <source>
        <strain evidence="1">Up_M1</strain>
        <tissue evidence="1">Testis</tissue>
    </source>
</reference>